<dbReference type="OrthoDB" id="77234at2759"/>
<dbReference type="InterPro" id="IPR018247">
    <property type="entry name" value="EF_Hand_1_Ca_BS"/>
</dbReference>
<evidence type="ECO:0000313" key="2">
    <source>
        <dbReference type="EMBL" id="OQR87822.1"/>
    </source>
</evidence>
<dbReference type="Proteomes" id="UP000243579">
    <property type="component" value="Unassembled WGS sequence"/>
</dbReference>
<dbReference type="PROSITE" id="PS50222">
    <property type="entry name" value="EF_HAND_2"/>
    <property type="match status" value="1"/>
</dbReference>
<organism evidence="2 3">
    <name type="scientific">Achlya hypogyna</name>
    <name type="common">Oomycete</name>
    <name type="synonym">Protoachlya hypogyna</name>
    <dbReference type="NCBI Taxonomy" id="1202772"/>
    <lineage>
        <taxon>Eukaryota</taxon>
        <taxon>Sar</taxon>
        <taxon>Stramenopiles</taxon>
        <taxon>Oomycota</taxon>
        <taxon>Saprolegniomycetes</taxon>
        <taxon>Saprolegniales</taxon>
        <taxon>Achlyaceae</taxon>
        <taxon>Achlya</taxon>
    </lineage>
</organism>
<accession>A0A1V9YQ15</accession>
<dbReference type="EMBL" id="JNBR01001422">
    <property type="protein sequence ID" value="OQR87822.1"/>
    <property type="molecule type" value="Genomic_DNA"/>
</dbReference>
<reference evidence="2 3" key="1">
    <citation type="journal article" date="2014" name="Genome Biol. Evol.">
        <title>The secreted proteins of Achlya hypogyna and Thraustotheca clavata identify the ancestral oomycete secretome and reveal gene acquisitions by horizontal gene transfer.</title>
        <authorList>
            <person name="Misner I."/>
            <person name="Blouin N."/>
            <person name="Leonard G."/>
            <person name="Richards T.A."/>
            <person name="Lane C.E."/>
        </authorList>
    </citation>
    <scope>NUCLEOTIDE SEQUENCE [LARGE SCALE GENOMIC DNA]</scope>
    <source>
        <strain evidence="2 3">ATCC 48635</strain>
    </source>
</reference>
<name>A0A1V9YQ15_ACHHY</name>
<dbReference type="PROSITE" id="PS00018">
    <property type="entry name" value="EF_HAND_1"/>
    <property type="match status" value="1"/>
</dbReference>
<dbReference type="GO" id="GO:0005509">
    <property type="term" value="F:calcium ion binding"/>
    <property type="evidence" value="ECO:0007669"/>
    <property type="project" value="InterPro"/>
</dbReference>
<proteinExistence type="predicted"/>
<keyword evidence="3" id="KW-1185">Reference proteome</keyword>
<feature type="domain" description="EF-hand" evidence="1">
    <location>
        <begin position="600"/>
        <end position="635"/>
    </location>
</feature>
<comment type="caution">
    <text evidence="2">The sequence shown here is derived from an EMBL/GenBank/DDBJ whole genome shotgun (WGS) entry which is preliminary data.</text>
</comment>
<dbReference type="AlphaFoldDB" id="A0A1V9YQ15"/>
<evidence type="ECO:0000313" key="3">
    <source>
        <dbReference type="Proteomes" id="UP000243579"/>
    </source>
</evidence>
<gene>
    <name evidence="2" type="ORF">ACHHYP_07967</name>
</gene>
<evidence type="ECO:0000259" key="1">
    <source>
        <dbReference type="PROSITE" id="PS50222"/>
    </source>
</evidence>
<protein>
    <recommendedName>
        <fullName evidence="1">EF-hand domain-containing protein</fullName>
    </recommendedName>
</protein>
<dbReference type="InterPro" id="IPR002048">
    <property type="entry name" value="EF_hand_dom"/>
</dbReference>
<sequence>MGSRYSKGPIRKDARPLLPATWEELIALDRYLGVHHVLFLRDISELQAWLPTKDVLSAKRVFTFPLCALDLLAAFSLLQHSASASKKLEFVGHLLKNGPECNKSELMIAMGYAVRGIARLKGLQSVPDAQLRFLANQVFGPEAQLPWAVVVPKLLVLPDIVYFLSDLDMVAMDSLESLIGEQAHLMKDLAHVEHDLAVLEHTQARQLHHVFSVDLHGWLFHTGFDLHRAVASSSRRTPQTPIQINIDACARQIFKAFQPETKAANSSGSKRSLAAIEAKRSFREPDELINFLFSISDGTVQLPLAEARVILDDLPKDQLERVLCSDLLRWFKHWAYDQNHRGHSAFDHDPLWKHAAKSVAALGKRVVDGWDRLRSALSMGGGKPATRLRMDEAQYSVVAHVEPPKQPPLEPKKDGLGARLFVEFYDPLPEETMQDDAPAAQILEVGFPTALSVEVLVWRDVTGIAVFAKAKNIMGVVEAAVDRLALLLSEFLNDYNVLEGFAGLYQRATVNVMHGLREHSVVDVHTTAIASDKYYLRVTFLSHRNLAMELQDICQAPLRDVVDKFHCQVVLGPSLQDLISHAKQTLELFRSSFDSKHPGALEDILRLLFARYDRDASGILELDEINALQQSRGIGVVANEADLRDLLEAEGLQDGPKVGLTFPAFVESFGKYSGVYDSVRQLGGLNNILHGSLSCVLAVNRHWMTHLEANAAPSVWRATLLKWTLLFAQHLTDVTAELSFPDALAGVRFCAPWLAECPILETPYWLVKQLYDLETLIWNSHSESHTADEIGCINLVCAAKSSFAKLEHQRSAKQQPSAAETFEMESMRKFLELHPVLEASVCGLQQVSIVTRTAALHLELDHFALAKCAKTSP</sequence>